<accession>A0ACC2L8E6</accession>
<dbReference type="EMBL" id="CM056815">
    <property type="protein sequence ID" value="KAJ8629573.1"/>
    <property type="molecule type" value="Genomic_DNA"/>
</dbReference>
<name>A0ACC2L8E6_PERAE</name>
<organism evidence="1 2">
    <name type="scientific">Persea americana</name>
    <name type="common">Avocado</name>
    <dbReference type="NCBI Taxonomy" id="3435"/>
    <lineage>
        <taxon>Eukaryota</taxon>
        <taxon>Viridiplantae</taxon>
        <taxon>Streptophyta</taxon>
        <taxon>Embryophyta</taxon>
        <taxon>Tracheophyta</taxon>
        <taxon>Spermatophyta</taxon>
        <taxon>Magnoliopsida</taxon>
        <taxon>Magnoliidae</taxon>
        <taxon>Laurales</taxon>
        <taxon>Lauraceae</taxon>
        <taxon>Persea</taxon>
    </lineage>
</organism>
<protein>
    <submittedName>
        <fullName evidence="1">Uncharacterized protein</fullName>
    </submittedName>
</protein>
<gene>
    <name evidence="1" type="ORF">MRB53_022896</name>
</gene>
<evidence type="ECO:0000313" key="2">
    <source>
        <dbReference type="Proteomes" id="UP001234297"/>
    </source>
</evidence>
<dbReference type="Proteomes" id="UP001234297">
    <property type="component" value="Chromosome 7"/>
</dbReference>
<proteinExistence type="predicted"/>
<keyword evidence="2" id="KW-1185">Reference proteome</keyword>
<comment type="caution">
    <text evidence="1">The sequence shown here is derived from an EMBL/GenBank/DDBJ whole genome shotgun (WGS) entry which is preliminary data.</text>
</comment>
<evidence type="ECO:0000313" key="1">
    <source>
        <dbReference type="EMBL" id="KAJ8629573.1"/>
    </source>
</evidence>
<reference evidence="1 2" key="1">
    <citation type="journal article" date="2022" name="Hortic Res">
        <title>A haplotype resolved chromosomal level avocado genome allows analysis of novel avocado genes.</title>
        <authorList>
            <person name="Nath O."/>
            <person name="Fletcher S.J."/>
            <person name="Hayward A."/>
            <person name="Shaw L.M."/>
            <person name="Masouleh A.K."/>
            <person name="Furtado A."/>
            <person name="Henry R.J."/>
            <person name="Mitter N."/>
        </authorList>
    </citation>
    <scope>NUCLEOTIDE SEQUENCE [LARGE SCALE GENOMIC DNA]</scope>
    <source>
        <strain evidence="2">cv. Hass</strain>
    </source>
</reference>
<sequence>MMGVKDGDVRLEKLQAGVEADWWKVREEEDREKEEERSGPLHQVEEAERNQMQAMEVFPKQWRDLWDQWDIRVTVLISLLLQVLLIMFASCRKRKASKSFALFIWSIYLLADWVAAFVLGLLCNSQGKSDSDYKDQMPGASKIGTNAATRSNNTQYDDKLLAFWAPFLLLHLGGPDTITAFAMEDNELWPRHLLGLLFELGAAIYVFLLSMPKNTLSVPTLLMFLAGTIKYVERTYALYRASLDGFRDSMLKEPDPGPNYAKLMEEFEYKNECGLPTKIVISEEPKDLVDEESKTEHDTKKNQPKVLADAQNLQEANKFFDKFKGLIVELIFSFHERDESRNAFLEKSSVDAFKVVEFELSFVYEVLFTKAVVVHKMCGYILRAICSCSIIAAFLIFFFLEKDRFSEVDISITYTLLGGAIILDAFAFIMLIFSDWTVVRLKNYRTISDFIVKLSPCGRWSEMVTQHSLIERCIPADLSYLTRIMDWPIWYQKLVEMLCIQKISRLTGIGTQFIDEIQYTCREKVTDGLKVCIYEQLKKKAESISDPKETRRVCSCRGNWALEERGYLNEFGPSVTVEFDESLLTWHIATDLCYYSSENDELPENAKRDREICKRLSDYLVYLLVMRPFMMSSSAVIGKIRYRDTCAEAMNFFNRRLPASKGNQNKGSETDQEKKEESNAVLMDACNILLSVNTKGAKPADVKGDRSKSVLFDACILAKKLKKELKVTKRWEVMSEVLVEMLAYAAIRCPGIAHAQRLSKGGELLTFVWFLMTHLGLGEQYLIEAGHARAKLISHK</sequence>